<accession>A0A2K1WYZ5</accession>
<reference evidence="1 2" key="1">
    <citation type="journal article" date="2006" name="Science">
        <title>The genome of black cottonwood, Populus trichocarpa (Torr. &amp; Gray).</title>
        <authorList>
            <person name="Tuskan G.A."/>
            <person name="Difazio S."/>
            <person name="Jansson S."/>
            <person name="Bohlmann J."/>
            <person name="Grigoriev I."/>
            <person name="Hellsten U."/>
            <person name="Putnam N."/>
            <person name="Ralph S."/>
            <person name="Rombauts S."/>
            <person name="Salamov A."/>
            <person name="Schein J."/>
            <person name="Sterck L."/>
            <person name="Aerts A."/>
            <person name="Bhalerao R.R."/>
            <person name="Bhalerao R.P."/>
            <person name="Blaudez D."/>
            <person name="Boerjan W."/>
            <person name="Brun A."/>
            <person name="Brunner A."/>
            <person name="Busov V."/>
            <person name="Campbell M."/>
            <person name="Carlson J."/>
            <person name="Chalot M."/>
            <person name="Chapman J."/>
            <person name="Chen G.L."/>
            <person name="Cooper D."/>
            <person name="Coutinho P.M."/>
            <person name="Couturier J."/>
            <person name="Covert S."/>
            <person name="Cronk Q."/>
            <person name="Cunningham R."/>
            <person name="Davis J."/>
            <person name="Degroeve S."/>
            <person name="Dejardin A."/>
            <person name="Depamphilis C."/>
            <person name="Detter J."/>
            <person name="Dirks B."/>
            <person name="Dubchak I."/>
            <person name="Duplessis S."/>
            <person name="Ehlting J."/>
            <person name="Ellis B."/>
            <person name="Gendler K."/>
            <person name="Goodstein D."/>
            <person name="Gribskov M."/>
            <person name="Grimwood J."/>
            <person name="Groover A."/>
            <person name="Gunter L."/>
            <person name="Hamberger B."/>
            <person name="Heinze B."/>
            <person name="Helariutta Y."/>
            <person name="Henrissat B."/>
            <person name="Holligan D."/>
            <person name="Holt R."/>
            <person name="Huang W."/>
            <person name="Islam-Faridi N."/>
            <person name="Jones S."/>
            <person name="Jones-Rhoades M."/>
            <person name="Jorgensen R."/>
            <person name="Joshi C."/>
            <person name="Kangasjarvi J."/>
            <person name="Karlsson J."/>
            <person name="Kelleher C."/>
            <person name="Kirkpatrick R."/>
            <person name="Kirst M."/>
            <person name="Kohler A."/>
            <person name="Kalluri U."/>
            <person name="Larimer F."/>
            <person name="Leebens-Mack J."/>
            <person name="Leple J.C."/>
            <person name="Locascio P."/>
            <person name="Lou Y."/>
            <person name="Lucas S."/>
            <person name="Martin F."/>
            <person name="Montanini B."/>
            <person name="Napoli C."/>
            <person name="Nelson D.R."/>
            <person name="Nelson C."/>
            <person name="Nieminen K."/>
            <person name="Nilsson O."/>
            <person name="Pereda V."/>
            <person name="Peter G."/>
            <person name="Philippe R."/>
            <person name="Pilate G."/>
            <person name="Poliakov A."/>
            <person name="Razumovskaya J."/>
            <person name="Richardson P."/>
            <person name="Rinaldi C."/>
            <person name="Ritland K."/>
            <person name="Rouze P."/>
            <person name="Ryaboy D."/>
            <person name="Schmutz J."/>
            <person name="Schrader J."/>
            <person name="Segerman B."/>
            <person name="Shin H."/>
            <person name="Siddiqui A."/>
            <person name="Sterky F."/>
            <person name="Terry A."/>
            <person name="Tsai C.J."/>
            <person name="Uberbacher E."/>
            <person name="Unneberg P."/>
            <person name="Vahala J."/>
            <person name="Wall K."/>
            <person name="Wessler S."/>
            <person name="Yang G."/>
            <person name="Yin T."/>
            <person name="Douglas C."/>
            <person name="Marra M."/>
            <person name="Sandberg G."/>
            <person name="Van de Peer Y."/>
            <person name="Rokhsar D."/>
        </authorList>
    </citation>
    <scope>NUCLEOTIDE SEQUENCE [LARGE SCALE GENOMIC DNA]</scope>
    <source>
        <strain evidence="2">cv. Nisqually</strain>
    </source>
</reference>
<dbReference type="ExpressionAtlas" id="A0A2K1WYZ5">
    <property type="expression patterns" value="baseline and differential"/>
</dbReference>
<dbReference type="AlphaFoldDB" id="A0A2K1WYZ5"/>
<name>A0A2K1WYZ5_POPTR</name>
<keyword evidence="2" id="KW-1185">Reference proteome</keyword>
<proteinExistence type="predicted"/>
<organism evidence="1 2">
    <name type="scientific">Populus trichocarpa</name>
    <name type="common">Western balsam poplar</name>
    <name type="synonym">Populus balsamifera subsp. trichocarpa</name>
    <dbReference type="NCBI Taxonomy" id="3694"/>
    <lineage>
        <taxon>Eukaryota</taxon>
        <taxon>Viridiplantae</taxon>
        <taxon>Streptophyta</taxon>
        <taxon>Embryophyta</taxon>
        <taxon>Tracheophyta</taxon>
        <taxon>Spermatophyta</taxon>
        <taxon>Magnoliopsida</taxon>
        <taxon>eudicotyledons</taxon>
        <taxon>Gunneridae</taxon>
        <taxon>Pentapetalae</taxon>
        <taxon>rosids</taxon>
        <taxon>fabids</taxon>
        <taxon>Malpighiales</taxon>
        <taxon>Salicaceae</taxon>
        <taxon>Saliceae</taxon>
        <taxon>Populus</taxon>
    </lineage>
</organism>
<dbReference type="InParanoid" id="A0A2K1WYZ5"/>
<evidence type="ECO:0000313" key="1">
    <source>
        <dbReference type="EMBL" id="PNS93745.1"/>
    </source>
</evidence>
<sequence length="61" mass="6903">MAPPKVYLFDEIAKHKKTEDCCPNISGKVAFFPSSVCITNISAQARENKNNLQRIDRIYTS</sequence>
<evidence type="ECO:0000313" key="2">
    <source>
        <dbReference type="Proteomes" id="UP000006729"/>
    </source>
</evidence>
<dbReference type="Proteomes" id="UP000006729">
    <property type="component" value="Chromosome 18"/>
</dbReference>
<protein>
    <submittedName>
        <fullName evidence="1">Uncharacterized protein</fullName>
    </submittedName>
</protein>
<dbReference type="EMBL" id="CM009307">
    <property type="protein sequence ID" value="PNS93745.1"/>
    <property type="molecule type" value="Genomic_DNA"/>
</dbReference>
<gene>
    <name evidence="1" type="ORF">POPTR_018G105200</name>
</gene>